<dbReference type="Proteomes" id="UP000299102">
    <property type="component" value="Unassembled WGS sequence"/>
</dbReference>
<evidence type="ECO:0000313" key="2">
    <source>
        <dbReference type="EMBL" id="GBP30381.1"/>
    </source>
</evidence>
<evidence type="ECO:0000256" key="1">
    <source>
        <dbReference type="SAM" id="MobiDB-lite"/>
    </source>
</evidence>
<dbReference type="AlphaFoldDB" id="A0A4C1UV66"/>
<evidence type="ECO:0000313" key="3">
    <source>
        <dbReference type="Proteomes" id="UP000299102"/>
    </source>
</evidence>
<feature type="region of interest" description="Disordered" evidence="1">
    <location>
        <begin position="114"/>
        <end position="137"/>
    </location>
</feature>
<proteinExistence type="predicted"/>
<keyword evidence="3" id="KW-1185">Reference proteome</keyword>
<reference evidence="2 3" key="1">
    <citation type="journal article" date="2019" name="Commun. Biol.">
        <title>The bagworm genome reveals a unique fibroin gene that provides high tensile strength.</title>
        <authorList>
            <person name="Kono N."/>
            <person name="Nakamura H."/>
            <person name="Ohtoshi R."/>
            <person name="Tomita M."/>
            <person name="Numata K."/>
            <person name="Arakawa K."/>
        </authorList>
    </citation>
    <scope>NUCLEOTIDE SEQUENCE [LARGE SCALE GENOMIC DNA]</scope>
</reference>
<gene>
    <name evidence="2" type="ORF">EVAR_18180_1</name>
</gene>
<accession>A0A4C1UV66</accession>
<comment type="caution">
    <text evidence="2">The sequence shown here is derived from an EMBL/GenBank/DDBJ whole genome shotgun (WGS) entry which is preliminary data.</text>
</comment>
<name>A0A4C1UV66_EUMVA</name>
<sequence length="137" mass="15478">MCVCYIRHQYLHRVARVGTAMTVVINPKAASGTEDNALSEARREQLDLTSCRGGREDGGPARPSRGLLIYIGFYDIPGHRVVFGVELYSNMALSNSIKIYNFIRKVLKRSRYNAVKAPKESNGPTRKRPLRQTRTPR</sequence>
<organism evidence="2 3">
    <name type="scientific">Eumeta variegata</name>
    <name type="common">Bagworm moth</name>
    <name type="synonym">Eumeta japonica</name>
    <dbReference type="NCBI Taxonomy" id="151549"/>
    <lineage>
        <taxon>Eukaryota</taxon>
        <taxon>Metazoa</taxon>
        <taxon>Ecdysozoa</taxon>
        <taxon>Arthropoda</taxon>
        <taxon>Hexapoda</taxon>
        <taxon>Insecta</taxon>
        <taxon>Pterygota</taxon>
        <taxon>Neoptera</taxon>
        <taxon>Endopterygota</taxon>
        <taxon>Lepidoptera</taxon>
        <taxon>Glossata</taxon>
        <taxon>Ditrysia</taxon>
        <taxon>Tineoidea</taxon>
        <taxon>Psychidae</taxon>
        <taxon>Oiketicinae</taxon>
        <taxon>Eumeta</taxon>
    </lineage>
</organism>
<protein>
    <submittedName>
        <fullName evidence="2">Uncharacterized protein</fullName>
    </submittedName>
</protein>
<dbReference type="EMBL" id="BGZK01000232">
    <property type="protein sequence ID" value="GBP30381.1"/>
    <property type="molecule type" value="Genomic_DNA"/>
</dbReference>
<feature type="compositionally biased region" description="Basic residues" evidence="1">
    <location>
        <begin position="125"/>
        <end position="137"/>
    </location>
</feature>